<evidence type="ECO:0000256" key="1">
    <source>
        <dbReference type="SAM" id="MobiDB-lite"/>
    </source>
</evidence>
<dbReference type="AlphaFoldDB" id="A0A919PXP3"/>
<evidence type="ECO:0000313" key="4">
    <source>
        <dbReference type="Proteomes" id="UP000660611"/>
    </source>
</evidence>
<sequence length="344" mass="36938">MRAFWDALVANLDRVTLAGWIQIISAIGAVAAAVAAASAARSGRAAARTAARQLPELQKQVEISAAQSKAAEKQAGFAQETLKAATAAVREAARARTDERAPLVVALFEAPQWPPLVDATRDGMPYGNQPGLLDHRAAAPAEAASPARLFGRGEDRSRLLWFQTRGVLINEGATTARVRLADEAQFVEATAAKRERLLRPGEVAPFEWGAGHTVAEWAVARERPDPPNPLGACFLTITVFDSFEQGIFDHIHVVMSGRPIVGVDGAFDEVRLASRESEADMAVTVFPTRRTYRSDGARRDPLPWDGTYAAWWRENGRRATELGAAGNGRPAANRATEGRSGNGA</sequence>
<organism evidence="3 4">
    <name type="scientific">Dactylosporangium siamense</name>
    <dbReference type="NCBI Taxonomy" id="685454"/>
    <lineage>
        <taxon>Bacteria</taxon>
        <taxon>Bacillati</taxon>
        <taxon>Actinomycetota</taxon>
        <taxon>Actinomycetes</taxon>
        <taxon>Micromonosporales</taxon>
        <taxon>Micromonosporaceae</taxon>
        <taxon>Dactylosporangium</taxon>
    </lineage>
</organism>
<evidence type="ECO:0000256" key="2">
    <source>
        <dbReference type="SAM" id="Phobius"/>
    </source>
</evidence>
<proteinExistence type="predicted"/>
<keyword evidence="2" id="KW-0472">Membrane</keyword>
<evidence type="ECO:0000313" key="3">
    <source>
        <dbReference type="EMBL" id="GIG52019.1"/>
    </source>
</evidence>
<feature type="region of interest" description="Disordered" evidence="1">
    <location>
        <begin position="321"/>
        <end position="344"/>
    </location>
</feature>
<keyword evidence="4" id="KW-1185">Reference proteome</keyword>
<protein>
    <submittedName>
        <fullName evidence="3">Uncharacterized protein</fullName>
    </submittedName>
</protein>
<name>A0A919PXP3_9ACTN</name>
<gene>
    <name evidence="3" type="ORF">Dsi01nite_100600</name>
</gene>
<comment type="caution">
    <text evidence="3">The sequence shown here is derived from an EMBL/GenBank/DDBJ whole genome shotgun (WGS) entry which is preliminary data.</text>
</comment>
<dbReference type="EMBL" id="BONQ01000167">
    <property type="protein sequence ID" value="GIG52019.1"/>
    <property type="molecule type" value="Genomic_DNA"/>
</dbReference>
<keyword evidence="2" id="KW-0812">Transmembrane</keyword>
<feature type="compositionally biased region" description="Low complexity" evidence="1">
    <location>
        <begin position="323"/>
        <end position="335"/>
    </location>
</feature>
<feature type="transmembrane region" description="Helical" evidence="2">
    <location>
        <begin position="20"/>
        <end position="40"/>
    </location>
</feature>
<reference evidence="3" key="1">
    <citation type="submission" date="2021-01" db="EMBL/GenBank/DDBJ databases">
        <title>Whole genome shotgun sequence of Dactylosporangium siamense NBRC 106093.</title>
        <authorList>
            <person name="Komaki H."/>
            <person name="Tamura T."/>
        </authorList>
    </citation>
    <scope>NUCLEOTIDE SEQUENCE</scope>
    <source>
        <strain evidence="3">NBRC 106093</strain>
    </source>
</reference>
<accession>A0A919PXP3</accession>
<keyword evidence="2" id="KW-1133">Transmembrane helix</keyword>
<dbReference type="Proteomes" id="UP000660611">
    <property type="component" value="Unassembled WGS sequence"/>
</dbReference>